<feature type="region of interest" description="Disordered" evidence="4">
    <location>
        <begin position="1"/>
        <end position="88"/>
    </location>
</feature>
<feature type="repeat" description="ANK" evidence="3">
    <location>
        <begin position="148"/>
        <end position="182"/>
    </location>
</feature>
<feature type="compositionally biased region" description="Basic and acidic residues" evidence="4">
    <location>
        <begin position="46"/>
        <end position="63"/>
    </location>
</feature>
<organism evidence="5 6">
    <name type="scientific">Prorocentrum cordatum</name>
    <dbReference type="NCBI Taxonomy" id="2364126"/>
    <lineage>
        <taxon>Eukaryota</taxon>
        <taxon>Sar</taxon>
        <taxon>Alveolata</taxon>
        <taxon>Dinophyceae</taxon>
        <taxon>Prorocentrales</taxon>
        <taxon>Prorocentraceae</taxon>
        <taxon>Prorocentrum</taxon>
    </lineage>
</organism>
<dbReference type="Proteomes" id="UP001189429">
    <property type="component" value="Unassembled WGS sequence"/>
</dbReference>
<feature type="compositionally biased region" description="Low complexity" evidence="4">
    <location>
        <begin position="11"/>
        <end position="20"/>
    </location>
</feature>
<evidence type="ECO:0000256" key="4">
    <source>
        <dbReference type="SAM" id="MobiDB-lite"/>
    </source>
</evidence>
<name>A0ABN9RSX2_9DINO</name>
<evidence type="ECO:0000256" key="3">
    <source>
        <dbReference type="PROSITE-ProRule" id="PRU00023"/>
    </source>
</evidence>
<dbReference type="Gene3D" id="1.25.40.20">
    <property type="entry name" value="Ankyrin repeat-containing domain"/>
    <property type="match status" value="1"/>
</dbReference>
<dbReference type="PROSITE" id="PS50297">
    <property type="entry name" value="ANK_REP_REGION"/>
    <property type="match status" value="2"/>
</dbReference>
<keyword evidence="2 3" id="KW-0040">ANK repeat</keyword>
<proteinExistence type="predicted"/>
<protein>
    <submittedName>
        <fullName evidence="5">Uncharacterized protein</fullName>
    </submittedName>
</protein>
<keyword evidence="1" id="KW-0677">Repeat</keyword>
<dbReference type="InterPro" id="IPR036770">
    <property type="entry name" value="Ankyrin_rpt-contain_sf"/>
</dbReference>
<feature type="compositionally biased region" description="Polar residues" evidence="4">
    <location>
        <begin position="1"/>
        <end position="10"/>
    </location>
</feature>
<dbReference type="EMBL" id="CAUYUJ010007632">
    <property type="protein sequence ID" value="CAK0821404.1"/>
    <property type="molecule type" value="Genomic_DNA"/>
</dbReference>
<dbReference type="Pfam" id="PF12796">
    <property type="entry name" value="Ank_2"/>
    <property type="match status" value="1"/>
</dbReference>
<reference evidence="5" key="1">
    <citation type="submission" date="2023-10" db="EMBL/GenBank/DDBJ databases">
        <authorList>
            <person name="Chen Y."/>
            <person name="Shah S."/>
            <person name="Dougan E. K."/>
            <person name="Thang M."/>
            <person name="Chan C."/>
        </authorList>
    </citation>
    <scope>NUCLEOTIDE SEQUENCE [LARGE SCALE GENOMIC DNA]</scope>
</reference>
<accession>A0ABN9RSX2</accession>
<keyword evidence="6" id="KW-1185">Reference proteome</keyword>
<evidence type="ECO:0000256" key="2">
    <source>
        <dbReference type="ARBA" id="ARBA00023043"/>
    </source>
</evidence>
<dbReference type="PANTHER" id="PTHR24171">
    <property type="entry name" value="ANKYRIN REPEAT DOMAIN-CONTAINING PROTEIN 39-RELATED"/>
    <property type="match status" value="1"/>
</dbReference>
<evidence type="ECO:0000313" key="6">
    <source>
        <dbReference type="Proteomes" id="UP001189429"/>
    </source>
</evidence>
<feature type="compositionally biased region" description="Gly residues" evidence="4">
    <location>
        <begin position="23"/>
        <end position="36"/>
    </location>
</feature>
<gene>
    <name evidence="5" type="ORF">PCOR1329_LOCUS22741</name>
</gene>
<dbReference type="SMART" id="SM00248">
    <property type="entry name" value="ANK"/>
    <property type="match status" value="4"/>
</dbReference>
<evidence type="ECO:0000256" key="1">
    <source>
        <dbReference type="ARBA" id="ARBA00022737"/>
    </source>
</evidence>
<dbReference type="SUPFAM" id="SSF48403">
    <property type="entry name" value="Ankyrin repeat"/>
    <property type="match status" value="1"/>
</dbReference>
<dbReference type="PANTHER" id="PTHR24171:SF8">
    <property type="entry name" value="BRCA1-ASSOCIATED RING DOMAIN PROTEIN 1"/>
    <property type="match status" value="1"/>
</dbReference>
<comment type="caution">
    <text evidence="5">The sequence shown here is derived from an EMBL/GenBank/DDBJ whole genome shotgun (WGS) entry which is preliminary data.</text>
</comment>
<feature type="repeat" description="ANK" evidence="3">
    <location>
        <begin position="252"/>
        <end position="284"/>
    </location>
</feature>
<dbReference type="InterPro" id="IPR002110">
    <property type="entry name" value="Ankyrin_rpt"/>
</dbReference>
<dbReference type="PROSITE" id="PS50088">
    <property type="entry name" value="ANK_REPEAT"/>
    <property type="match status" value="2"/>
</dbReference>
<evidence type="ECO:0000313" key="5">
    <source>
        <dbReference type="EMBL" id="CAK0821404.1"/>
    </source>
</evidence>
<dbReference type="Pfam" id="PF00023">
    <property type="entry name" value="Ank"/>
    <property type="match status" value="1"/>
</dbReference>
<sequence length="326" mass="33809">MSARRGQQQPGGVVAEEAAGLAQRGGGGRVGRGGGRTTAAVGGVGRRHEGSGRAAEGARREGRSALGAPEDAGGARRREGRHCAAPPMQYASPETCQLLLDAGANPEAIESSHGNDPLMGACLLGRADNIEAWLQANPGWDLERRNKFGNTALIHACTFGTDKLATVQLLIRRGADVRARNDFGGTPLIDHAFNVDADNEVMKALLASPGKPNVNEPCSPPSVVFRTACTLMRLGTALGSTNKIIHFLGSVPGNTPLHDAALRGNVELCELLLAEGADPTVKNTVGTPLEYARWWMSGSTTGPAPGALVAIFDTFAAAPKSSPVAT</sequence>